<comment type="caution">
    <text evidence="1">The sequence shown here is derived from an EMBL/GenBank/DDBJ whole genome shotgun (WGS) entry which is preliminary data.</text>
</comment>
<dbReference type="EMBL" id="MPON01000027">
    <property type="protein sequence ID" value="OKA31488.1"/>
    <property type="molecule type" value="Genomic_DNA"/>
</dbReference>
<evidence type="ECO:0000313" key="1">
    <source>
        <dbReference type="EMBL" id="OKA30503.1"/>
    </source>
</evidence>
<organism evidence="1 3">
    <name type="scientific">Bacillus cereus</name>
    <dbReference type="NCBI Taxonomy" id="1396"/>
    <lineage>
        <taxon>Bacteria</taxon>
        <taxon>Bacillati</taxon>
        <taxon>Bacillota</taxon>
        <taxon>Bacilli</taxon>
        <taxon>Bacillales</taxon>
        <taxon>Bacillaceae</taxon>
        <taxon>Bacillus</taxon>
        <taxon>Bacillus cereus group</taxon>
    </lineage>
</organism>
<evidence type="ECO:0000313" key="2">
    <source>
        <dbReference type="EMBL" id="OKA31488.1"/>
    </source>
</evidence>
<name>A0A1C4DT94_BACCE</name>
<gene>
    <name evidence="2" type="ORF">BJR07_29480</name>
    <name evidence="1" type="ORF">BJR07_30000</name>
</gene>
<protein>
    <recommendedName>
        <fullName evidence="4">Zinc-finger domain-containing protein</fullName>
    </recommendedName>
</protein>
<reference evidence="1 3" key="1">
    <citation type="submission" date="2016-11" db="EMBL/GenBank/DDBJ databases">
        <title>Identification of Bacillus cereus isolated from egg-white.</title>
        <authorList>
            <person name="Soni A."/>
            <person name="Oey I."/>
            <person name="Silcock P."/>
            <person name="Bremer P."/>
        </authorList>
    </citation>
    <scope>NUCLEOTIDE SEQUENCE [LARGE SCALE GENOMIC DNA]</scope>
    <source>
        <strain evidence="1 3">NZAS03</strain>
    </source>
</reference>
<evidence type="ECO:0008006" key="4">
    <source>
        <dbReference type="Google" id="ProtNLM"/>
    </source>
</evidence>
<accession>A0A1C4DT94</accession>
<sequence length="107" mass="12106">MNAKDARIKILNTQDKHCKNCEYRYQQLDHCYSNCAIGKELVKLGLFLGGKEAVQNRKRKTKEEWDSICVKAAAMREDGMTYAAIARYFGIADGKNVSGQMKKRGLA</sequence>
<dbReference type="EMBL" id="MPON01000037">
    <property type="protein sequence ID" value="OKA30503.1"/>
    <property type="molecule type" value="Genomic_DNA"/>
</dbReference>
<dbReference type="AlphaFoldDB" id="A0A1C4DT94"/>
<proteinExistence type="predicted"/>
<evidence type="ECO:0000313" key="3">
    <source>
        <dbReference type="Proteomes" id="UP000186535"/>
    </source>
</evidence>
<dbReference type="RefSeq" id="WP_073519121.1">
    <property type="nucleotide sequence ID" value="NZ_MPOM01000047.1"/>
</dbReference>
<dbReference type="Proteomes" id="UP000186535">
    <property type="component" value="Unassembled WGS sequence"/>
</dbReference>